<dbReference type="EMBL" id="JANIIK010000110">
    <property type="protein sequence ID" value="KAJ3596544.1"/>
    <property type="molecule type" value="Genomic_DNA"/>
</dbReference>
<dbReference type="AlphaFoldDB" id="A0A9Q0IF73"/>
<dbReference type="GO" id="GO:0016020">
    <property type="term" value="C:membrane"/>
    <property type="evidence" value="ECO:0007669"/>
    <property type="project" value="UniProtKB-SubCell"/>
</dbReference>
<evidence type="ECO:0000313" key="5">
    <source>
        <dbReference type="Proteomes" id="UP001148018"/>
    </source>
</evidence>
<sequence>MTATKTLTVTIGDQNENAPQTGEKDVFVHSPKGRFPAAIGKVFAPDPDEWDNKTYSLQPSASRYFSLNQSSGALSIRQHVSAGSYWLSVLVSDGLWPDVTSGVRVHVRELEEKAVRSSASVRLSGV</sequence>
<evidence type="ECO:0000256" key="3">
    <source>
        <dbReference type="SAM" id="MobiDB-lite"/>
    </source>
</evidence>
<keyword evidence="5" id="KW-1185">Reference proteome</keyword>
<dbReference type="OrthoDB" id="9906972at2759"/>
<evidence type="ECO:0008006" key="6">
    <source>
        <dbReference type="Google" id="ProtNLM"/>
    </source>
</evidence>
<comment type="caution">
    <text evidence="4">The sequence shown here is derived from an EMBL/GenBank/DDBJ whole genome shotgun (WGS) entry which is preliminary data.</text>
</comment>
<organism evidence="4 5">
    <name type="scientific">Muraenolepis orangiensis</name>
    <name type="common">Patagonian moray cod</name>
    <dbReference type="NCBI Taxonomy" id="630683"/>
    <lineage>
        <taxon>Eukaryota</taxon>
        <taxon>Metazoa</taxon>
        <taxon>Chordata</taxon>
        <taxon>Craniata</taxon>
        <taxon>Vertebrata</taxon>
        <taxon>Euteleostomi</taxon>
        <taxon>Actinopterygii</taxon>
        <taxon>Neopterygii</taxon>
        <taxon>Teleostei</taxon>
        <taxon>Neoteleostei</taxon>
        <taxon>Acanthomorphata</taxon>
        <taxon>Zeiogadaria</taxon>
        <taxon>Gadariae</taxon>
        <taxon>Gadiformes</taxon>
        <taxon>Muraenolepidoidei</taxon>
        <taxon>Muraenolepididae</taxon>
        <taxon>Muraenolepis</taxon>
    </lineage>
</organism>
<reference evidence="4" key="1">
    <citation type="submission" date="2022-07" db="EMBL/GenBank/DDBJ databases">
        <title>Chromosome-level genome of Muraenolepis orangiensis.</title>
        <authorList>
            <person name="Kim J."/>
        </authorList>
    </citation>
    <scope>NUCLEOTIDE SEQUENCE</scope>
    <source>
        <strain evidence="4">KU_S4_2022</strain>
        <tissue evidence="4">Muscle</tissue>
    </source>
</reference>
<protein>
    <recommendedName>
        <fullName evidence="6">Cadherin domain-containing protein</fullName>
    </recommendedName>
</protein>
<proteinExistence type="predicted"/>
<feature type="compositionally biased region" description="Polar residues" evidence="3">
    <location>
        <begin position="1"/>
        <end position="20"/>
    </location>
</feature>
<keyword evidence="2" id="KW-0472">Membrane</keyword>
<dbReference type="Proteomes" id="UP001148018">
    <property type="component" value="Unassembled WGS sequence"/>
</dbReference>
<dbReference type="GO" id="GO:0005509">
    <property type="term" value="F:calcium ion binding"/>
    <property type="evidence" value="ECO:0007669"/>
    <property type="project" value="InterPro"/>
</dbReference>
<dbReference type="InterPro" id="IPR015919">
    <property type="entry name" value="Cadherin-like_sf"/>
</dbReference>
<evidence type="ECO:0000256" key="1">
    <source>
        <dbReference type="ARBA" id="ARBA00004370"/>
    </source>
</evidence>
<evidence type="ECO:0000256" key="2">
    <source>
        <dbReference type="ARBA" id="ARBA00023136"/>
    </source>
</evidence>
<feature type="region of interest" description="Disordered" evidence="3">
    <location>
        <begin position="1"/>
        <end position="23"/>
    </location>
</feature>
<comment type="subcellular location">
    <subcellularLocation>
        <location evidence="1">Membrane</location>
    </subcellularLocation>
</comment>
<dbReference type="CDD" id="cd11304">
    <property type="entry name" value="Cadherin_repeat"/>
    <property type="match status" value="1"/>
</dbReference>
<name>A0A9Q0IF73_9TELE</name>
<gene>
    <name evidence="4" type="ORF">NHX12_002949</name>
</gene>
<dbReference type="SUPFAM" id="SSF49313">
    <property type="entry name" value="Cadherin-like"/>
    <property type="match status" value="1"/>
</dbReference>
<evidence type="ECO:0000313" key="4">
    <source>
        <dbReference type="EMBL" id="KAJ3596544.1"/>
    </source>
</evidence>
<accession>A0A9Q0IF73</accession>
<dbReference type="Gene3D" id="2.60.40.60">
    <property type="entry name" value="Cadherins"/>
    <property type="match status" value="1"/>
</dbReference>